<dbReference type="PANTHER" id="PTHR11905">
    <property type="entry name" value="ADAM A DISINTEGRIN AND METALLOPROTEASE DOMAIN"/>
    <property type="match status" value="1"/>
</dbReference>
<dbReference type="Pfam" id="PF13574">
    <property type="entry name" value="Reprolysin_2"/>
    <property type="match status" value="1"/>
</dbReference>
<dbReference type="AlphaFoldDB" id="G3MFW8"/>
<dbReference type="GO" id="GO:0006509">
    <property type="term" value="P:membrane protein ectodomain proteolysis"/>
    <property type="evidence" value="ECO:0007669"/>
    <property type="project" value="TreeGrafter"/>
</dbReference>
<keyword evidence="4" id="KW-0482">Metalloprotease</keyword>
<evidence type="ECO:0000256" key="3">
    <source>
        <dbReference type="ARBA" id="ARBA00022833"/>
    </source>
</evidence>
<dbReference type="EMBL" id="JO840769">
    <property type="protein sequence ID" value="AEO32386.1"/>
    <property type="molecule type" value="mRNA"/>
</dbReference>
<reference evidence="8" key="1">
    <citation type="journal article" date="2011" name="PLoS ONE">
        <title>A deep insight into the sialotranscriptome of the gulf coast tick, Amblyomma maculatum.</title>
        <authorList>
            <person name="Karim S."/>
            <person name="Singh P."/>
            <person name="Ribeiro J.M."/>
        </authorList>
    </citation>
    <scope>NUCLEOTIDE SEQUENCE</scope>
    <source>
        <tissue evidence="8">Salivary gland</tissue>
    </source>
</reference>
<evidence type="ECO:0000256" key="4">
    <source>
        <dbReference type="ARBA" id="ARBA00023049"/>
    </source>
</evidence>
<dbReference type="SUPFAM" id="SSF55486">
    <property type="entry name" value="Metalloproteases ('zincins'), catalytic domain"/>
    <property type="match status" value="1"/>
</dbReference>
<protein>
    <recommendedName>
        <fullName evidence="7">Peptidase M12B domain-containing protein</fullName>
    </recommendedName>
</protein>
<keyword evidence="3 5" id="KW-0862">Zinc</keyword>
<keyword evidence="6" id="KW-0732">Signal</keyword>
<dbReference type="PANTHER" id="PTHR11905:SF159">
    <property type="entry name" value="ADAM METALLOPROTEASE"/>
    <property type="match status" value="1"/>
</dbReference>
<name>G3MFW8_AMBMU</name>
<feature type="signal peptide" evidence="6">
    <location>
        <begin position="1"/>
        <end position="17"/>
    </location>
</feature>
<evidence type="ECO:0000259" key="7">
    <source>
        <dbReference type="PROSITE" id="PS50215"/>
    </source>
</evidence>
<evidence type="ECO:0000256" key="5">
    <source>
        <dbReference type="PROSITE-ProRule" id="PRU00276"/>
    </source>
</evidence>
<feature type="non-terminal residue" evidence="8">
    <location>
        <position position="482"/>
    </location>
</feature>
<evidence type="ECO:0000313" key="8">
    <source>
        <dbReference type="EMBL" id="AEO32386.1"/>
    </source>
</evidence>
<keyword evidence="2" id="KW-0378">Hydrolase</keyword>
<feature type="binding site" evidence="5">
    <location>
        <position position="320"/>
    </location>
    <ligand>
        <name>Zn(2+)</name>
        <dbReference type="ChEBI" id="CHEBI:29105"/>
        <note>catalytic</note>
    </ligand>
</feature>
<dbReference type="InterPro" id="IPR001590">
    <property type="entry name" value="Peptidase_M12B"/>
</dbReference>
<dbReference type="GO" id="GO:0004222">
    <property type="term" value="F:metalloendopeptidase activity"/>
    <property type="evidence" value="ECO:0007669"/>
    <property type="project" value="InterPro"/>
</dbReference>
<evidence type="ECO:0000256" key="2">
    <source>
        <dbReference type="ARBA" id="ARBA00022801"/>
    </source>
</evidence>
<feature type="binding site" evidence="5">
    <location>
        <position position="330"/>
    </location>
    <ligand>
        <name>Zn(2+)</name>
        <dbReference type="ChEBI" id="CHEBI:29105"/>
        <note>catalytic</note>
    </ligand>
</feature>
<dbReference type="InterPro" id="IPR024079">
    <property type="entry name" value="MetalloPept_cat_dom_sf"/>
</dbReference>
<organism evidence="8">
    <name type="scientific">Amblyomma maculatum</name>
    <name type="common">Gulf Coast tick</name>
    <dbReference type="NCBI Taxonomy" id="34609"/>
    <lineage>
        <taxon>Eukaryota</taxon>
        <taxon>Metazoa</taxon>
        <taxon>Ecdysozoa</taxon>
        <taxon>Arthropoda</taxon>
        <taxon>Chelicerata</taxon>
        <taxon>Arachnida</taxon>
        <taxon>Acari</taxon>
        <taxon>Parasitiformes</taxon>
        <taxon>Ixodida</taxon>
        <taxon>Ixodoidea</taxon>
        <taxon>Ixodidae</taxon>
        <taxon>Amblyomminae</taxon>
        <taxon>Amblyomma</taxon>
    </lineage>
</organism>
<keyword evidence="1" id="KW-0645">Protease</keyword>
<dbReference type="PROSITE" id="PS50215">
    <property type="entry name" value="ADAM_MEPRO"/>
    <property type="match status" value="1"/>
</dbReference>
<feature type="domain" description="Peptidase M12B" evidence="7">
    <location>
        <begin position="172"/>
        <end position="392"/>
    </location>
</feature>
<comment type="caution">
    <text evidence="5">Lacks conserved residue(s) required for the propagation of feature annotation.</text>
</comment>
<feature type="active site" evidence="5">
    <location>
        <position position="321"/>
    </location>
</feature>
<evidence type="ECO:0000256" key="6">
    <source>
        <dbReference type="SAM" id="SignalP"/>
    </source>
</evidence>
<dbReference type="CDD" id="cd04272">
    <property type="entry name" value="ZnMc_salivary_gland_MPs"/>
    <property type="match status" value="1"/>
</dbReference>
<dbReference type="Gene3D" id="3.40.390.10">
    <property type="entry name" value="Collagenase (Catalytic Domain)"/>
    <property type="match status" value="1"/>
</dbReference>
<keyword evidence="5" id="KW-0479">Metal-binding</keyword>
<feature type="binding site" evidence="5">
    <location>
        <position position="324"/>
    </location>
    <ligand>
        <name>Zn(2+)</name>
        <dbReference type="ChEBI" id="CHEBI:29105"/>
        <note>catalytic</note>
    </ligand>
</feature>
<feature type="chain" id="PRO_5003447091" description="Peptidase M12B domain-containing protein" evidence="6">
    <location>
        <begin position="18"/>
        <end position="482"/>
    </location>
</feature>
<dbReference type="GO" id="GO:0046872">
    <property type="term" value="F:metal ion binding"/>
    <property type="evidence" value="ECO:0007669"/>
    <property type="project" value="UniProtKB-KW"/>
</dbReference>
<sequence length="482" mass="53869">MIPFAVILFVPVIFTQGLQERRLVYPRLLQERADNGGLLLYIHDTLTLNLEKASVVVPDLYVHKVEGRRAIVDMVNGEEFNENLYQDVEKLATVTVLRVGENIQVAGLLGLQTRIEPLTNGAIFEADSVGHLISEIKYPSGVAKGIPIPEKDVTQLIEERTPGPTQTIPPNVTVEVFVITDAPHHSHFKNMSDLIMYLCVTLNSVNLRLRKLTHPKVRLLLVEVEMSAEEPFLRGRDGYILATETIHELKIYASNSTPKYKSTDVLFYLTGRDLVIKDTSGNISSGALGIAYVAGLCTPFFVGIGEDSAGNYTGIRTITHEIGHLLGAQHDEEGSSNFVRGHPGALTCPFRDGYLMSYVRNGPNQHQFSNCSLRQMQYVIRTRGSSCWTILSQRRFRRGQYPGSQLKPIQICRNVFAGKTNVTADVVLRNNIECKVRCQHIVQSTVYKNSSWYLVLTKYSRELEALDFTPCGNEKVCIQGVC</sequence>
<evidence type="ECO:0000256" key="1">
    <source>
        <dbReference type="ARBA" id="ARBA00022670"/>
    </source>
</evidence>
<dbReference type="InterPro" id="IPR034030">
    <property type="entry name" value="ZnMc_salivary_gland_MPs"/>
</dbReference>
<proteinExistence type="evidence at transcript level"/>
<accession>G3MFW8</accession>